<gene>
    <name evidence="2" type="ORF">AAFF_G00251040</name>
</gene>
<dbReference type="AlphaFoldDB" id="A0AAD7RCY8"/>
<accession>A0AAD7RCY8</accession>
<dbReference type="EMBL" id="JAINUG010000339">
    <property type="protein sequence ID" value="KAJ8377785.1"/>
    <property type="molecule type" value="Genomic_DNA"/>
</dbReference>
<evidence type="ECO:0000313" key="3">
    <source>
        <dbReference type="Proteomes" id="UP001221898"/>
    </source>
</evidence>
<proteinExistence type="predicted"/>
<name>A0AAD7RCY8_9TELE</name>
<protein>
    <submittedName>
        <fullName evidence="2">Uncharacterized protein</fullName>
    </submittedName>
</protein>
<organism evidence="2 3">
    <name type="scientific">Aldrovandia affinis</name>
    <dbReference type="NCBI Taxonomy" id="143900"/>
    <lineage>
        <taxon>Eukaryota</taxon>
        <taxon>Metazoa</taxon>
        <taxon>Chordata</taxon>
        <taxon>Craniata</taxon>
        <taxon>Vertebrata</taxon>
        <taxon>Euteleostomi</taxon>
        <taxon>Actinopterygii</taxon>
        <taxon>Neopterygii</taxon>
        <taxon>Teleostei</taxon>
        <taxon>Notacanthiformes</taxon>
        <taxon>Halosauridae</taxon>
        <taxon>Aldrovandia</taxon>
    </lineage>
</organism>
<feature type="region of interest" description="Disordered" evidence="1">
    <location>
        <begin position="41"/>
        <end position="73"/>
    </location>
</feature>
<sequence length="97" mass="10401">MFESLVNSEILLTRTLWFPPVCQTLYVLQVYGASGGECAPTLPDPSHAQSGGMCPHTSGESGQRPAREAGRVKNASAVSHQHFLMQPPLLSDAVVHT</sequence>
<comment type="caution">
    <text evidence="2">The sequence shown here is derived from an EMBL/GenBank/DDBJ whole genome shotgun (WGS) entry which is preliminary data.</text>
</comment>
<dbReference type="Proteomes" id="UP001221898">
    <property type="component" value="Unassembled WGS sequence"/>
</dbReference>
<keyword evidence="3" id="KW-1185">Reference proteome</keyword>
<evidence type="ECO:0000313" key="2">
    <source>
        <dbReference type="EMBL" id="KAJ8377785.1"/>
    </source>
</evidence>
<reference evidence="2" key="1">
    <citation type="journal article" date="2023" name="Science">
        <title>Genome structures resolve the early diversification of teleost fishes.</title>
        <authorList>
            <person name="Parey E."/>
            <person name="Louis A."/>
            <person name="Montfort J."/>
            <person name="Bouchez O."/>
            <person name="Roques C."/>
            <person name="Iampietro C."/>
            <person name="Lluch J."/>
            <person name="Castinel A."/>
            <person name="Donnadieu C."/>
            <person name="Desvignes T."/>
            <person name="Floi Bucao C."/>
            <person name="Jouanno E."/>
            <person name="Wen M."/>
            <person name="Mejri S."/>
            <person name="Dirks R."/>
            <person name="Jansen H."/>
            <person name="Henkel C."/>
            <person name="Chen W.J."/>
            <person name="Zahm M."/>
            <person name="Cabau C."/>
            <person name="Klopp C."/>
            <person name="Thompson A.W."/>
            <person name="Robinson-Rechavi M."/>
            <person name="Braasch I."/>
            <person name="Lecointre G."/>
            <person name="Bobe J."/>
            <person name="Postlethwait J.H."/>
            <person name="Berthelot C."/>
            <person name="Roest Crollius H."/>
            <person name="Guiguen Y."/>
        </authorList>
    </citation>
    <scope>NUCLEOTIDE SEQUENCE</scope>
    <source>
        <strain evidence="2">NC1722</strain>
    </source>
</reference>
<evidence type="ECO:0000256" key="1">
    <source>
        <dbReference type="SAM" id="MobiDB-lite"/>
    </source>
</evidence>